<evidence type="ECO:0000256" key="2">
    <source>
        <dbReference type="ARBA" id="ARBA00023125"/>
    </source>
</evidence>
<comment type="similarity">
    <text evidence="1">Belongs to the 'phage' integrase family.</text>
</comment>
<dbReference type="InterPro" id="IPR002104">
    <property type="entry name" value="Integrase_catalytic"/>
</dbReference>
<accession>A0A174JNJ5</accession>
<name>A0A174JNJ5_9BACE</name>
<dbReference type="SUPFAM" id="SSF56349">
    <property type="entry name" value="DNA breaking-rejoining enzymes"/>
    <property type="match status" value="1"/>
</dbReference>
<sequence>MINKSNYTLSFTVRASKVNKAGKAPIEVLISVGEERTVFSTGKLVTLESWNKDKQCVRGTNSEATALNEFLKNLRVRIYEEEIKLVKHGFAVTAVLLRDALLNKVELIKEETILSVYRKHNEIQYKQIGCGVSKGTYANSKHGLSLLENFIQFKYHRDDMFLRELNRDFIEEFRIWLLSEHGLSHNGAVKYLALLKKVVNRAVANNKIAFNPFAAYKLERQEVSPDFLNEDELRRIINFNSPLPRLERTRDMFLFACYTGLSYVDVKTLRAEHLERDNEGRIWIKKKRIKTGVLARIPLLPSAKMLIDKYSGGDTLIPIYSAKDINLYLKDIAILCHIDKRITYHTARHTFASTVTLANNISLIAVSKMLGHSNTRMTEHYARLVDKCIGEEMDKLMDTFNCEE</sequence>
<feature type="domain" description="Tyr recombinase" evidence="4">
    <location>
        <begin position="223"/>
        <end position="398"/>
    </location>
</feature>
<dbReference type="EMBL" id="CZAI01000002">
    <property type="protein sequence ID" value="CUO98609.1"/>
    <property type="molecule type" value="Genomic_DNA"/>
</dbReference>
<dbReference type="Pfam" id="PF00589">
    <property type="entry name" value="Phage_integrase"/>
    <property type="match status" value="1"/>
</dbReference>
<dbReference type="GO" id="GO:0006310">
    <property type="term" value="P:DNA recombination"/>
    <property type="evidence" value="ECO:0007669"/>
    <property type="project" value="UniProtKB-KW"/>
</dbReference>
<dbReference type="STRING" id="47678.ERS852494_01272"/>
<dbReference type="PANTHER" id="PTHR30349">
    <property type="entry name" value="PHAGE INTEGRASE-RELATED"/>
    <property type="match status" value="1"/>
</dbReference>
<dbReference type="InterPro" id="IPR035386">
    <property type="entry name" value="Arm-DNA-bind_5"/>
</dbReference>
<evidence type="ECO:0000313" key="6">
    <source>
        <dbReference type="Proteomes" id="UP000095657"/>
    </source>
</evidence>
<dbReference type="CDD" id="cd01185">
    <property type="entry name" value="INTN1_C_like"/>
    <property type="match status" value="1"/>
</dbReference>
<evidence type="ECO:0000259" key="4">
    <source>
        <dbReference type="PROSITE" id="PS51898"/>
    </source>
</evidence>
<dbReference type="InterPro" id="IPR050090">
    <property type="entry name" value="Tyrosine_recombinase_XerCD"/>
</dbReference>
<keyword evidence="2" id="KW-0238">DNA-binding</keyword>
<dbReference type="Pfam" id="PF17293">
    <property type="entry name" value="Arm-DNA-bind_5"/>
    <property type="match status" value="1"/>
</dbReference>
<reference evidence="5 6" key="1">
    <citation type="submission" date="2015-09" db="EMBL/GenBank/DDBJ databases">
        <authorList>
            <consortium name="Pathogen Informatics"/>
        </authorList>
    </citation>
    <scope>NUCLEOTIDE SEQUENCE [LARGE SCALE GENOMIC DNA]</scope>
    <source>
        <strain evidence="5 6">2789STDY5834880</strain>
    </source>
</reference>
<dbReference type="InterPro" id="IPR011010">
    <property type="entry name" value="DNA_brk_join_enz"/>
</dbReference>
<evidence type="ECO:0000256" key="3">
    <source>
        <dbReference type="ARBA" id="ARBA00023172"/>
    </source>
</evidence>
<dbReference type="PANTHER" id="PTHR30349:SF64">
    <property type="entry name" value="PROPHAGE INTEGRASE INTD-RELATED"/>
    <property type="match status" value="1"/>
</dbReference>
<dbReference type="InterPro" id="IPR025269">
    <property type="entry name" value="SAM-like_dom"/>
</dbReference>
<dbReference type="PROSITE" id="PS51898">
    <property type="entry name" value="TYR_RECOMBINASE"/>
    <property type="match status" value="1"/>
</dbReference>
<dbReference type="InterPro" id="IPR013762">
    <property type="entry name" value="Integrase-like_cat_sf"/>
</dbReference>
<dbReference type="Pfam" id="PF13102">
    <property type="entry name" value="Phage_int_SAM_5"/>
    <property type="match status" value="1"/>
</dbReference>
<dbReference type="GO" id="GO:0003677">
    <property type="term" value="F:DNA binding"/>
    <property type="evidence" value="ECO:0007669"/>
    <property type="project" value="UniProtKB-KW"/>
</dbReference>
<keyword evidence="3" id="KW-0233">DNA recombination</keyword>
<dbReference type="Proteomes" id="UP000095657">
    <property type="component" value="Unassembled WGS sequence"/>
</dbReference>
<proteinExistence type="inferred from homology"/>
<evidence type="ECO:0000256" key="1">
    <source>
        <dbReference type="ARBA" id="ARBA00008857"/>
    </source>
</evidence>
<gene>
    <name evidence="5" type="ORF">ERS852494_01272</name>
</gene>
<dbReference type="Gene3D" id="1.10.150.130">
    <property type="match status" value="1"/>
</dbReference>
<protein>
    <submittedName>
        <fullName evidence="5">Putative bacteriophage intragrase</fullName>
    </submittedName>
</protein>
<dbReference type="RefSeq" id="WP_055170621.1">
    <property type="nucleotide sequence ID" value="NZ_CZAI01000002.1"/>
</dbReference>
<dbReference type="GO" id="GO:0015074">
    <property type="term" value="P:DNA integration"/>
    <property type="evidence" value="ECO:0007669"/>
    <property type="project" value="InterPro"/>
</dbReference>
<dbReference type="InterPro" id="IPR010998">
    <property type="entry name" value="Integrase_recombinase_N"/>
</dbReference>
<evidence type="ECO:0000313" key="5">
    <source>
        <dbReference type="EMBL" id="CUO98609.1"/>
    </source>
</evidence>
<organism evidence="5 6">
    <name type="scientific">Bacteroides caccae</name>
    <dbReference type="NCBI Taxonomy" id="47678"/>
    <lineage>
        <taxon>Bacteria</taxon>
        <taxon>Pseudomonadati</taxon>
        <taxon>Bacteroidota</taxon>
        <taxon>Bacteroidia</taxon>
        <taxon>Bacteroidales</taxon>
        <taxon>Bacteroidaceae</taxon>
        <taxon>Bacteroides</taxon>
    </lineage>
</organism>
<dbReference type="Gene3D" id="1.10.443.10">
    <property type="entry name" value="Intergrase catalytic core"/>
    <property type="match status" value="1"/>
</dbReference>
<dbReference type="AlphaFoldDB" id="A0A174JNJ5"/>